<dbReference type="Gene3D" id="1.10.730.10">
    <property type="entry name" value="Isoleucyl-tRNA Synthetase, Domain 1"/>
    <property type="match status" value="1"/>
</dbReference>
<evidence type="ECO:0000256" key="4">
    <source>
        <dbReference type="ARBA" id="ARBA00022741"/>
    </source>
</evidence>
<proteinExistence type="inferred from homology"/>
<dbReference type="OMA" id="KPTCLME"/>
<evidence type="ECO:0000256" key="6">
    <source>
        <dbReference type="ARBA" id="ARBA00022917"/>
    </source>
</evidence>
<dbReference type="PANTHER" id="PTHR45794">
    <property type="entry name" value="LEUCYL-TRNA SYNTHETASE"/>
    <property type="match status" value="1"/>
</dbReference>
<dbReference type="OrthoDB" id="23906at2157"/>
<evidence type="ECO:0000259" key="9">
    <source>
        <dbReference type="Pfam" id="PF00133"/>
    </source>
</evidence>
<sequence length="942" mass="108215">MDFLNEIASKWQKVWDSERVYEADVDRTKEKKFITVAFPYTNSPLHIGHGRTYITADIYARYLRMKGYNVLFPFAFQFTGTPILSIADAVKRGDEEIISTFTNVYQIPIGVISKFSDPSYLSAYFKEDMRNTALTLGLSIDRRREFTTIDPAFERFVQWQYKRLQEIGYIKKEKAPVAYCPVDEFPVGMHDTRGDIEPEIIDLDVIYFQGEKLLFLTATSRPETIFGAVAILINPDSDYSIVVDNKNGKRLVMSTEAFKKLSFQMSLTEEERKKGGELIGLNVTNPVTLKKLTVLPSKYVESKQGTGVVMAVPAHEPLHYLALSELKESFEIVPVIKSEDYGDFPAMEVLETAQTTSAQELKDYIDTLYRIEFHKGSIRDEVVDLVPDYMKQFVGERIAGKSVREARSSVVELLRNLGVHGNIYEIINGPVYCRCGAEVVVKVFDDQWFIDYSNSTWKSSVLKSLDKIEILPQDAKREISKIIFNMKPRPFTRSRGLGVRLPWDDRQIIDSLSDSTIYTVFYIVANKVKSYPTSILNERFWDYVVLGRGDSSQLSRELGIPKEQLEELRMEVEYWYPVDSRHSGRDLVQNHIPYYLYHHVGVLGEDKVPKRIVLNGFIRVGGKKMSKSFGNVYPLNKAIREYGVDTVRLALTSTSSLSDDIEFSPNIAKSIGEQLKHIHDFIENLIKLQSVNEIRKVDLWISSLISEYIDLIDNCLSNLDLRTAYKTIYYDIYEDLKDYLELGNGKINSDIIKNVISVWIRLMAPFTPHLAEELWHKLDNSLVVRQRFPSKGELQYDKRALLEIEYLRYTIDLINSMKSKMSKEPETVIIYVNEDNTQRDLIRKAIESLKERKSLPDFEKEVGDREMARLAYEIAGDLPDKIKNLAEIGINESEILTSNAQFLLNKLDVKEIYIYNSKDPSTPDIKGKKSIALPYKPGIILT</sequence>
<evidence type="ECO:0000256" key="3">
    <source>
        <dbReference type="ARBA" id="ARBA00022598"/>
    </source>
</evidence>
<feature type="domain" description="Methionyl/Valyl/Leucyl/Isoleucyl-tRNA synthetase anticodon-binding" evidence="10">
    <location>
        <begin position="698"/>
        <end position="825"/>
    </location>
</feature>
<dbReference type="GO" id="GO:0006429">
    <property type="term" value="P:leucyl-tRNA aminoacylation"/>
    <property type="evidence" value="ECO:0007669"/>
    <property type="project" value="UniProtKB-UniRule"/>
</dbReference>
<dbReference type="EMBL" id="CP013694">
    <property type="protein sequence ID" value="ALU29254.1"/>
    <property type="molecule type" value="Genomic_DNA"/>
</dbReference>
<dbReference type="SUPFAM" id="SSF50677">
    <property type="entry name" value="ValRS/IleRS/LeuRS editing domain"/>
    <property type="match status" value="1"/>
</dbReference>
<feature type="domain" description="Aminoacyl-tRNA synthetase class Ia" evidence="9">
    <location>
        <begin position="569"/>
        <end position="663"/>
    </location>
</feature>
<dbReference type="HAMAP" id="MF_00049_A">
    <property type="entry name" value="Leu_tRNA_synth_A"/>
    <property type="match status" value="1"/>
</dbReference>
<dbReference type="STRING" id="1435377.SUSAZ_01915"/>
<dbReference type="GeneID" id="14550902"/>
<reference evidence="13 14" key="1">
    <citation type="submission" date="2015-12" db="EMBL/GenBank/DDBJ databases">
        <title>A stable core within a dynamic pangenome in Sulfolobus acidocaldarius.</title>
        <authorList>
            <person name="Anderson R."/>
            <person name="Kouris A."/>
            <person name="Seward C."/>
            <person name="Campbell K."/>
            <person name="Whitaker R."/>
        </authorList>
    </citation>
    <scope>NUCLEOTIDE SEQUENCE [LARGE SCALE GENOMIC DNA]</scope>
    <source>
        <strain evidence="11 14">GG12-C01-09</strain>
        <strain evidence="12 13">NG05B_CO5_07</strain>
    </source>
</reference>
<evidence type="ECO:0000313" key="13">
    <source>
        <dbReference type="Proteomes" id="UP000060043"/>
    </source>
</evidence>
<name>A0A0U3GW39_9CREN</name>
<dbReference type="EMBL" id="CP013695">
    <property type="protein sequence ID" value="ALU31983.1"/>
    <property type="molecule type" value="Genomic_DNA"/>
</dbReference>
<dbReference type="RefSeq" id="WP_011277291.1">
    <property type="nucleotide sequence ID" value="NZ_BHWZ01000001.1"/>
</dbReference>
<dbReference type="Gene3D" id="1.10.10.720">
    <property type="entry name" value="leucyl-tRNA synthetase"/>
    <property type="match status" value="1"/>
</dbReference>
<dbReference type="GO" id="GO:0005524">
    <property type="term" value="F:ATP binding"/>
    <property type="evidence" value="ECO:0007669"/>
    <property type="project" value="UniProtKB-UniRule"/>
</dbReference>
<evidence type="ECO:0000256" key="1">
    <source>
        <dbReference type="ARBA" id="ARBA00005594"/>
    </source>
</evidence>
<dbReference type="GO" id="GO:0004823">
    <property type="term" value="F:leucine-tRNA ligase activity"/>
    <property type="evidence" value="ECO:0007669"/>
    <property type="project" value="UniProtKB-UniRule"/>
</dbReference>
<keyword evidence="3 8" id="KW-0436">Ligase</keyword>
<dbReference type="GO" id="GO:0005737">
    <property type="term" value="C:cytoplasm"/>
    <property type="evidence" value="ECO:0007669"/>
    <property type="project" value="UniProtKB-SubCell"/>
</dbReference>
<dbReference type="Gene3D" id="3.90.740.10">
    <property type="entry name" value="Valyl/Leucyl/Isoleucyl-tRNA synthetase, editing domain"/>
    <property type="match status" value="1"/>
</dbReference>
<evidence type="ECO:0000259" key="10">
    <source>
        <dbReference type="Pfam" id="PF08264"/>
    </source>
</evidence>
<dbReference type="GO" id="GO:0002161">
    <property type="term" value="F:aminoacyl-tRNA deacylase activity"/>
    <property type="evidence" value="ECO:0007669"/>
    <property type="project" value="InterPro"/>
</dbReference>
<evidence type="ECO:0000256" key="8">
    <source>
        <dbReference type="HAMAP-Rule" id="MF_00049"/>
    </source>
</evidence>
<dbReference type="Proteomes" id="UP000060043">
    <property type="component" value="Chromosome"/>
</dbReference>
<keyword evidence="6 8" id="KW-0648">Protein biosynthesis</keyword>
<feature type="short sequence motif" description="'HIGH' region" evidence="8">
    <location>
        <begin position="39"/>
        <end position="49"/>
    </location>
</feature>
<accession>A0A0U3GW39</accession>
<protein>
    <recommendedName>
        <fullName evidence="8">Leucine--tRNA ligase</fullName>
        <ecNumber evidence="8">6.1.1.4</ecNumber>
    </recommendedName>
    <alternativeName>
        <fullName evidence="8">Leucyl-tRNA synthetase</fullName>
        <shortName evidence="8">LeuRS</shortName>
    </alternativeName>
</protein>
<dbReference type="AlphaFoldDB" id="A0A0U3GW39"/>
<dbReference type="SMR" id="A0A0U3GW39"/>
<comment type="subcellular location">
    <subcellularLocation>
        <location evidence="8">Cytoplasm</location>
    </subcellularLocation>
</comment>
<dbReference type="PANTHER" id="PTHR45794:SF1">
    <property type="entry name" value="LEUCINE--TRNA LIGASE, CYTOPLASMIC"/>
    <property type="match status" value="1"/>
</dbReference>
<dbReference type="InterPro" id="IPR013155">
    <property type="entry name" value="M/V/L/I-tRNA-synth_anticd-bd"/>
</dbReference>
<evidence type="ECO:0000256" key="2">
    <source>
        <dbReference type="ARBA" id="ARBA00022490"/>
    </source>
</evidence>
<dbReference type="CDD" id="cd07959">
    <property type="entry name" value="Anticodon_Ia_Leu_AEc"/>
    <property type="match status" value="1"/>
</dbReference>
<comment type="catalytic activity">
    <reaction evidence="8">
        <text>tRNA(Leu) + L-leucine + ATP = L-leucyl-tRNA(Leu) + AMP + diphosphate</text>
        <dbReference type="Rhea" id="RHEA:11688"/>
        <dbReference type="Rhea" id="RHEA-COMP:9613"/>
        <dbReference type="Rhea" id="RHEA-COMP:9622"/>
        <dbReference type="ChEBI" id="CHEBI:30616"/>
        <dbReference type="ChEBI" id="CHEBI:33019"/>
        <dbReference type="ChEBI" id="CHEBI:57427"/>
        <dbReference type="ChEBI" id="CHEBI:78442"/>
        <dbReference type="ChEBI" id="CHEBI:78494"/>
        <dbReference type="ChEBI" id="CHEBI:456215"/>
        <dbReference type="EC" id="6.1.1.4"/>
    </reaction>
</comment>
<feature type="domain" description="Aminoacyl-tRNA synthetase class Ia" evidence="9">
    <location>
        <begin position="10"/>
        <end position="503"/>
    </location>
</feature>
<gene>
    <name evidence="8" type="primary">leuS</name>
    <name evidence="11" type="ORF">ATY89_04420</name>
    <name evidence="12" type="ORF">ATZ20_07445</name>
</gene>
<dbReference type="InterPro" id="IPR009008">
    <property type="entry name" value="Val/Leu/Ile-tRNA-synth_edit"/>
</dbReference>
<comment type="similarity">
    <text evidence="1 8">Belongs to the class-I aminoacyl-tRNA synthetase family.</text>
</comment>
<feature type="binding site" evidence="8">
    <location>
        <position position="627"/>
    </location>
    <ligand>
        <name>ATP</name>
        <dbReference type="ChEBI" id="CHEBI:30616"/>
    </ligand>
</feature>
<keyword evidence="2 8" id="KW-0963">Cytoplasm</keyword>
<evidence type="ECO:0000313" key="14">
    <source>
        <dbReference type="Proteomes" id="UP000065473"/>
    </source>
</evidence>
<dbReference type="Gene3D" id="3.40.50.620">
    <property type="entry name" value="HUPs"/>
    <property type="match status" value="1"/>
</dbReference>
<keyword evidence="5 8" id="KW-0067">ATP-binding</keyword>
<dbReference type="NCBIfam" id="NF008957">
    <property type="entry name" value="PRK12300.1"/>
    <property type="match status" value="1"/>
</dbReference>
<dbReference type="InterPro" id="IPR002300">
    <property type="entry name" value="aa-tRNA-synth_Ia"/>
</dbReference>
<dbReference type="SUPFAM" id="SSF47323">
    <property type="entry name" value="Anticodon-binding domain of a subclass of class I aminoacyl-tRNA synthetases"/>
    <property type="match status" value="1"/>
</dbReference>
<keyword evidence="7 8" id="KW-0030">Aminoacyl-tRNA synthetase</keyword>
<dbReference type="GeneID" id="78440723"/>
<keyword evidence="4 8" id="KW-0547">Nucleotide-binding</keyword>
<dbReference type="InterPro" id="IPR014729">
    <property type="entry name" value="Rossmann-like_a/b/a_fold"/>
</dbReference>
<evidence type="ECO:0000313" key="11">
    <source>
        <dbReference type="EMBL" id="ALU29254.1"/>
    </source>
</evidence>
<evidence type="ECO:0000313" key="12">
    <source>
        <dbReference type="EMBL" id="ALU31983.1"/>
    </source>
</evidence>
<dbReference type="Proteomes" id="UP000065473">
    <property type="component" value="Chromosome"/>
</dbReference>
<dbReference type="Pfam" id="PF00133">
    <property type="entry name" value="tRNA-synt_1"/>
    <property type="match status" value="2"/>
</dbReference>
<dbReference type="PaxDb" id="1435377-SUSAZ_01915"/>
<organism evidence="11 14">
    <name type="scientific">Sulfolobus acidocaldarius</name>
    <dbReference type="NCBI Taxonomy" id="2285"/>
    <lineage>
        <taxon>Archaea</taxon>
        <taxon>Thermoproteota</taxon>
        <taxon>Thermoprotei</taxon>
        <taxon>Sulfolobales</taxon>
        <taxon>Sulfolobaceae</taxon>
        <taxon>Sulfolobus</taxon>
    </lineage>
</organism>
<feature type="short sequence motif" description="'KMSKS' region" evidence="8">
    <location>
        <begin position="624"/>
        <end position="628"/>
    </location>
</feature>
<dbReference type="Pfam" id="PF08264">
    <property type="entry name" value="Anticodon_1"/>
    <property type="match status" value="1"/>
</dbReference>
<dbReference type="Gene3D" id="3.30.2320.20">
    <property type="entry name" value="Class I aminoacyl-tRNA synthetases (RS)"/>
    <property type="match status" value="1"/>
</dbReference>
<dbReference type="NCBIfam" id="TIGR00395">
    <property type="entry name" value="leuS_arch"/>
    <property type="match status" value="1"/>
</dbReference>
<dbReference type="InterPro" id="IPR009080">
    <property type="entry name" value="tRNAsynth_Ia_anticodon-bd"/>
</dbReference>
<dbReference type="SUPFAM" id="SSF52374">
    <property type="entry name" value="Nucleotidylyl transferase"/>
    <property type="match status" value="1"/>
</dbReference>
<dbReference type="InterPro" id="IPR020791">
    <property type="entry name" value="Leu-tRNA-lgase_arc"/>
</dbReference>
<evidence type="ECO:0000256" key="5">
    <source>
        <dbReference type="ARBA" id="ARBA00022840"/>
    </source>
</evidence>
<dbReference type="EC" id="6.1.1.4" evidence="8"/>
<evidence type="ECO:0000256" key="7">
    <source>
        <dbReference type="ARBA" id="ARBA00023146"/>
    </source>
</evidence>
<dbReference type="InterPro" id="IPR004493">
    <property type="entry name" value="Leu-tRNA-synth_Ia_arc/euk"/>
</dbReference>